<name>A0A0A2JKN7_PENEN</name>
<dbReference type="HOGENOM" id="CLU_571201_0_0_1"/>
<comment type="caution">
    <text evidence="1">The sequence shown here is derived from an EMBL/GenBank/DDBJ whole genome shotgun (WGS) entry which is preliminary data.</text>
</comment>
<dbReference type="STRING" id="27334.A0A0A2JKN7"/>
<dbReference type="Proteomes" id="UP000030143">
    <property type="component" value="Unassembled WGS sequence"/>
</dbReference>
<accession>A0A0A2JKN7</accession>
<evidence type="ECO:0000313" key="1">
    <source>
        <dbReference type="EMBL" id="KGO55178.1"/>
    </source>
</evidence>
<dbReference type="InterPro" id="IPR032675">
    <property type="entry name" value="LRR_dom_sf"/>
</dbReference>
<dbReference type="AlphaFoldDB" id="A0A0A2JKN7"/>
<protein>
    <submittedName>
        <fullName evidence="1">Uncharacterized protein</fullName>
    </submittedName>
</protein>
<dbReference type="SUPFAM" id="SSF52047">
    <property type="entry name" value="RNI-like"/>
    <property type="match status" value="1"/>
</dbReference>
<dbReference type="GeneID" id="27675690"/>
<dbReference type="EMBL" id="JQFZ01000202">
    <property type="protein sequence ID" value="KGO55178.1"/>
    <property type="molecule type" value="Genomic_DNA"/>
</dbReference>
<dbReference type="VEuPathDB" id="FungiDB:PEXP_043890"/>
<gene>
    <name evidence="1" type="ORF">PEX2_029960</name>
</gene>
<dbReference type="RefSeq" id="XP_016597393.1">
    <property type="nucleotide sequence ID" value="XM_016740271.1"/>
</dbReference>
<evidence type="ECO:0000313" key="2">
    <source>
        <dbReference type="Proteomes" id="UP000030143"/>
    </source>
</evidence>
<proteinExistence type="predicted"/>
<reference evidence="1 2" key="1">
    <citation type="journal article" date="2015" name="Mol. Plant Microbe Interact.">
        <title>Genome, transcriptome, and functional analyses of Penicillium expansum provide new insights into secondary metabolism and pathogenicity.</title>
        <authorList>
            <person name="Ballester A.R."/>
            <person name="Marcet-Houben M."/>
            <person name="Levin E."/>
            <person name="Sela N."/>
            <person name="Selma-Lazaro C."/>
            <person name="Carmona L."/>
            <person name="Wisniewski M."/>
            <person name="Droby S."/>
            <person name="Gonzalez-Candelas L."/>
            <person name="Gabaldon T."/>
        </authorList>
    </citation>
    <scope>NUCLEOTIDE SEQUENCE [LARGE SCALE GENOMIC DNA]</scope>
    <source>
        <strain evidence="1 2">MD-8</strain>
    </source>
</reference>
<organism evidence="1 2">
    <name type="scientific">Penicillium expansum</name>
    <name type="common">Blue mold rot fungus</name>
    <dbReference type="NCBI Taxonomy" id="27334"/>
    <lineage>
        <taxon>Eukaryota</taxon>
        <taxon>Fungi</taxon>
        <taxon>Dikarya</taxon>
        <taxon>Ascomycota</taxon>
        <taxon>Pezizomycotina</taxon>
        <taxon>Eurotiomycetes</taxon>
        <taxon>Eurotiomycetidae</taxon>
        <taxon>Eurotiales</taxon>
        <taxon>Aspergillaceae</taxon>
        <taxon>Penicillium</taxon>
    </lineage>
</organism>
<sequence>MLESLNIHQEEGEGDLSCLGSYYRREIDCIFPDFYLNYRFPNSQHAIWSPLQSLLSRLSKLRDMTWSCVELFPPCLLDTLHRFIPHCRLHITIFILPSLRYKNDVPSHVDEYEYKLATSPSLSSILVPLPKVDSEWAVCLNAKAAIHLATGLAPNLSRVHIVEDPSELRLNPAEPGCPEWKGFPQNLNDEHRLHGGSLRYLSLSSVRLGYFKAWENQNAFFGLRVLQLWDVSECVLIAATSCQFHLLRSLALSFPGWESYDRAASDFVSSLHLLETIRMSSCQKEHTFQATLRHHGKSLTELSLLPRASDSGEEVPSFTNRIIQIRLHCPNIRSLQFSVYRRRLKEEDSLFRAIGEIPHLRDILLRLICNDDMQEQESFLNSLDYSTSAPELSRAMLQNSPLHSSLPAQAIFFTVAQESFLQRLTLDIRCTLCPKRVAGFLNWTCCRWRCERVSGNRIIVRELEKDDDCKDEQPTIHL</sequence>
<dbReference type="Gene3D" id="3.80.10.10">
    <property type="entry name" value="Ribonuclease Inhibitor"/>
    <property type="match status" value="1"/>
</dbReference>
<keyword evidence="2" id="KW-1185">Reference proteome</keyword>